<dbReference type="SUPFAM" id="SSF49265">
    <property type="entry name" value="Fibronectin type III"/>
    <property type="match status" value="1"/>
</dbReference>
<evidence type="ECO:0000256" key="5">
    <source>
        <dbReference type="ARBA" id="ARBA00023326"/>
    </source>
</evidence>
<evidence type="ECO:0000259" key="8">
    <source>
        <dbReference type="PROSITE" id="PS50853"/>
    </source>
</evidence>
<feature type="domain" description="Fibronectin type-III" evidence="8">
    <location>
        <begin position="170"/>
        <end position="255"/>
    </location>
</feature>
<dbReference type="Pfam" id="PF00149">
    <property type="entry name" value="Metallophos"/>
    <property type="match status" value="1"/>
</dbReference>
<dbReference type="CDD" id="cd00063">
    <property type="entry name" value="FN3"/>
    <property type="match status" value="1"/>
</dbReference>
<dbReference type="SUPFAM" id="SSF56300">
    <property type="entry name" value="Metallo-dependent phosphatases"/>
    <property type="match status" value="1"/>
</dbReference>
<dbReference type="EMBL" id="JACHMX010000001">
    <property type="protein sequence ID" value="MBB5852347.1"/>
    <property type="molecule type" value="Genomic_DNA"/>
</dbReference>
<dbReference type="InterPro" id="IPR008979">
    <property type="entry name" value="Galactose-bd-like_sf"/>
</dbReference>
<name>A0A841AZE2_9PSEU</name>
<reference evidence="9 10" key="1">
    <citation type="submission" date="2020-08" db="EMBL/GenBank/DDBJ databases">
        <title>Sequencing the genomes of 1000 actinobacteria strains.</title>
        <authorList>
            <person name="Klenk H.-P."/>
        </authorList>
    </citation>
    <scope>NUCLEOTIDE SEQUENCE [LARGE SCALE GENOMIC DNA]</scope>
    <source>
        <strain evidence="9 10">DSM 45272</strain>
    </source>
</reference>
<feature type="domain" description="F5/8 type C" evidence="7">
    <location>
        <begin position="25"/>
        <end position="158"/>
    </location>
</feature>
<dbReference type="InterPro" id="IPR003961">
    <property type="entry name" value="FN3_dom"/>
</dbReference>
<dbReference type="InterPro" id="IPR029052">
    <property type="entry name" value="Metallo-depent_PP-like"/>
</dbReference>
<evidence type="ECO:0000256" key="3">
    <source>
        <dbReference type="ARBA" id="ARBA00023277"/>
    </source>
</evidence>
<dbReference type="Proteomes" id="UP000580861">
    <property type="component" value="Unassembled WGS sequence"/>
</dbReference>
<dbReference type="GO" id="GO:0000272">
    <property type="term" value="P:polysaccharide catabolic process"/>
    <property type="evidence" value="ECO:0007669"/>
    <property type="project" value="UniProtKB-KW"/>
</dbReference>
<keyword evidence="1 6" id="KW-0732">Signal</keyword>
<dbReference type="Gene3D" id="2.60.40.10">
    <property type="entry name" value="Immunoglobulins"/>
    <property type="match status" value="1"/>
</dbReference>
<dbReference type="Gene3D" id="2.60.120.260">
    <property type="entry name" value="Galactose-binding domain-like"/>
    <property type="match status" value="1"/>
</dbReference>
<keyword evidence="10" id="KW-1185">Reference proteome</keyword>
<dbReference type="InterPro" id="IPR036116">
    <property type="entry name" value="FN3_sf"/>
</dbReference>
<dbReference type="RefSeq" id="WP_343072055.1">
    <property type="nucleotide sequence ID" value="NZ_JACHMX010000001.1"/>
</dbReference>
<evidence type="ECO:0000256" key="4">
    <source>
        <dbReference type="ARBA" id="ARBA00023295"/>
    </source>
</evidence>
<dbReference type="PROSITE" id="PS50022">
    <property type="entry name" value="FA58C_3"/>
    <property type="match status" value="1"/>
</dbReference>
<keyword evidence="4" id="KW-0326">Glycosidase</keyword>
<proteinExistence type="predicted"/>
<dbReference type="InterPro" id="IPR013783">
    <property type="entry name" value="Ig-like_fold"/>
</dbReference>
<dbReference type="AlphaFoldDB" id="A0A841AZE2"/>
<evidence type="ECO:0000313" key="10">
    <source>
        <dbReference type="Proteomes" id="UP000580861"/>
    </source>
</evidence>
<evidence type="ECO:0000313" key="9">
    <source>
        <dbReference type="EMBL" id="MBB5852347.1"/>
    </source>
</evidence>
<evidence type="ECO:0000259" key="7">
    <source>
        <dbReference type="PROSITE" id="PS50022"/>
    </source>
</evidence>
<dbReference type="SMART" id="SM00060">
    <property type="entry name" value="FN3"/>
    <property type="match status" value="2"/>
</dbReference>
<accession>A0A841AZE2</accession>
<dbReference type="Pfam" id="PF00754">
    <property type="entry name" value="F5_F8_type_C"/>
    <property type="match status" value="1"/>
</dbReference>
<keyword evidence="2" id="KW-0378">Hydrolase</keyword>
<organism evidence="9 10">
    <name type="scientific">Amycolatopsis umgeniensis</name>
    <dbReference type="NCBI Taxonomy" id="336628"/>
    <lineage>
        <taxon>Bacteria</taxon>
        <taxon>Bacillati</taxon>
        <taxon>Actinomycetota</taxon>
        <taxon>Actinomycetes</taxon>
        <taxon>Pseudonocardiales</taxon>
        <taxon>Pseudonocardiaceae</taxon>
        <taxon>Amycolatopsis</taxon>
    </lineage>
</organism>
<dbReference type="PROSITE" id="PS50853">
    <property type="entry name" value="FN3"/>
    <property type="match status" value="1"/>
</dbReference>
<evidence type="ECO:0000256" key="2">
    <source>
        <dbReference type="ARBA" id="ARBA00022801"/>
    </source>
</evidence>
<dbReference type="PANTHER" id="PTHR45867">
    <property type="entry name" value="PURPLE ACID PHOSPHATASE"/>
    <property type="match status" value="1"/>
</dbReference>
<evidence type="ECO:0000256" key="6">
    <source>
        <dbReference type="SAM" id="SignalP"/>
    </source>
</evidence>
<keyword evidence="5" id="KW-0624">Polysaccharide degradation</keyword>
<dbReference type="Gene3D" id="3.60.21.10">
    <property type="match status" value="1"/>
</dbReference>
<evidence type="ECO:0000256" key="1">
    <source>
        <dbReference type="ARBA" id="ARBA00022729"/>
    </source>
</evidence>
<sequence length="529" mass="56054">MKARTRLLPIGAAVILLPTLLSGSAQAADVLLSQGKPVLVSSVEAAEYGGPLAVDGKTSTRWASAEGADPQFIRIDLGGPSAVNRVKLNWEAAYATAYKLEVSNDGSAWTSVKSVTNGNGGTDDLTGLSARGRYLRLVATKRATSYGYSLWEMQVYGTSDSSGDTQAPTAPTNLKAGAITSSTVDLTWTASTDNVGVSAYEVLRNGQVVGTSESASYTDSGLTAATAYTYTVRAKDAAGNTSAASGQIQATTQAGGGSSFVLAAAGDIADQCTASSSSCIHPKTANLVGQINPAAVITMGDNQYDDAHIEDFTNYFDKTWGKYKNIMHPVPGNHETYDHTPLGAYKKYFGKIATPNGKTYYSWEMGNWHFVAIDSTEFSPGLAANAVSDEQLNWIKQDLASNTKPCVAAYYHHPRYTSGDHGDNPKMATLWETMVKSKVDLVLNGHDHHYERFFPQNASGAKDVNGPVQIIGGGGGMTLYPVKTEHPATAKAISTFGVLKLNMSDNAFSTQLIGLDGKTIDSSPTYTCH</sequence>
<gene>
    <name evidence="9" type="ORF">HDA45_002434</name>
</gene>
<dbReference type="Pfam" id="PF00041">
    <property type="entry name" value="fn3"/>
    <property type="match status" value="1"/>
</dbReference>
<feature type="chain" id="PRO_5032490587" evidence="6">
    <location>
        <begin position="28"/>
        <end position="529"/>
    </location>
</feature>
<dbReference type="InterPro" id="IPR000421">
    <property type="entry name" value="FA58C"/>
</dbReference>
<keyword evidence="3" id="KW-0119">Carbohydrate metabolism</keyword>
<comment type="caution">
    <text evidence="9">The sequence shown here is derived from an EMBL/GenBank/DDBJ whole genome shotgun (WGS) entry which is preliminary data.</text>
</comment>
<feature type="signal peptide" evidence="6">
    <location>
        <begin position="1"/>
        <end position="27"/>
    </location>
</feature>
<dbReference type="InterPro" id="IPR004843">
    <property type="entry name" value="Calcineurin-like_PHP"/>
</dbReference>
<dbReference type="FunFam" id="2.60.40.10:FF:001114">
    <property type="entry name" value="Chitinase A1"/>
    <property type="match status" value="1"/>
</dbReference>
<protein>
    <submittedName>
        <fullName evidence="9">Chitodextrinase</fullName>
    </submittedName>
</protein>
<dbReference type="GO" id="GO:0016798">
    <property type="term" value="F:hydrolase activity, acting on glycosyl bonds"/>
    <property type="evidence" value="ECO:0007669"/>
    <property type="project" value="UniProtKB-KW"/>
</dbReference>
<dbReference type="SUPFAM" id="SSF49785">
    <property type="entry name" value="Galactose-binding domain-like"/>
    <property type="match status" value="1"/>
</dbReference>